<feature type="region of interest" description="Disordered" evidence="1">
    <location>
        <begin position="32"/>
        <end position="70"/>
    </location>
</feature>
<dbReference type="AlphaFoldDB" id="A0A8S9A2J2"/>
<feature type="chain" id="PRO_5035949644" evidence="2">
    <location>
        <begin position="21"/>
        <end position="217"/>
    </location>
</feature>
<feature type="compositionally biased region" description="Gly residues" evidence="1">
    <location>
        <begin position="41"/>
        <end position="70"/>
    </location>
</feature>
<comment type="caution">
    <text evidence="3">The sequence shown here is derived from an EMBL/GenBank/DDBJ whole genome shotgun (WGS) entry which is preliminary data.</text>
</comment>
<protein>
    <submittedName>
        <fullName evidence="3">Uncharacterized protein</fullName>
    </submittedName>
</protein>
<name>A0A8S9A2J2_SORMA</name>
<keyword evidence="2" id="KW-0732">Signal</keyword>
<reference evidence="3 4" key="1">
    <citation type="submission" date="2017-07" db="EMBL/GenBank/DDBJ databases">
        <title>Genome sequence of the Sordaria macrospora wild type strain R19027.</title>
        <authorList>
            <person name="Nowrousian M."/>
            <person name="Teichert I."/>
            <person name="Kueck U."/>
        </authorList>
    </citation>
    <scope>NUCLEOTIDE SEQUENCE [LARGE SCALE GENOMIC DNA]</scope>
    <source>
        <strain evidence="3 4">R19027</strain>
        <tissue evidence="3">Mycelium</tissue>
    </source>
</reference>
<feature type="signal peptide" evidence="2">
    <location>
        <begin position="1"/>
        <end position="20"/>
    </location>
</feature>
<accession>A0A8S9A2J2</accession>
<proteinExistence type="predicted"/>
<dbReference type="OMA" id="HWNDTTH"/>
<evidence type="ECO:0000256" key="1">
    <source>
        <dbReference type="SAM" id="MobiDB-lite"/>
    </source>
</evidence>
<evidence type="ECO:0000256" key="2">
    <source>
        <dbReference type="SAM" id="SignalP"/>
    </source>
</evidence>
<dbReference type="VEuPathDB" id="FungiDB:SMAC_03993"/>
<dbReference type="Proteomes" id="UP000433876">
    <property type="component" value="Unassembled WGS sequence"/>
</dbReference>
<dbReference type="EMBL" id="NMPR01000016">
    <property type="protein sequence ID" value="KAA8635041.1"/>
    <property type="molecule type" value="Genomic_DNA"/>
</dbReference>
<sequence length="217" mass="23412">MQLKTVLLSALLPGLPATLASPINEVRVPGELHKNTKHGNNKGGNGNGHGNGKGNGHGNGNGNGSGGGAGGEYVNQGPWWSVKGFSRHWNDTTHSVELSFAIWDSRDNSKVDCNVNARIPDGVNYKFAEFHSVPCSKNDPPGAQKFLISMGYVEYADAGILNICDNTFDPEYSAQASTYFGFEGINRPKEHGFAELLRVPVQWTGFGCVYDRSPYPL</sequence>
<evidence type="ECO:0000313" key="4">
    <source>
        <dbReference type="Proteomes" id="UP000433876"/>
    </source>
</evidence>
<gene>
    <name evidence="3" type="ORF">SMACR_03993</name>
</gene>
<evidence type="ECO:0000313" key="3">
    <source>
        <dbReference type="EMBL" id="KAA8635041.1"/>
    </source>
</evidence>
<organism evidence="3 4">
    <name type="scientific">Sordaria macrospora</name>
    <dbReference type="NCBI Taxonomy" id="5147"/>
    <lineage>
        <taxon>Eukaryota</taxon>
        <taxon>Fungi</taxon>
        <taxon>Dikarya</taxon>
        <taxon>Ascomycota</taxon>
        <taxon>Pezizomycotina</taxon>
        <taxon>Sordariomycetes</taxon>
        <taxon>Sordariomycetidae</taxon>
        <taxon>Sordariales</taxon>
        <taxon>Sordariaceae</taxon>
        <taxon>Sordaria</taxon>
    </lineage>
</organism>